<dbReference type="Proteomes" id="UP001165064">
    <property type="component" value="Unassembled WGS sequence"/>
</dbReference>
<keyword evidence="2" id="KW-1185">Reference proteome</keyword>
<proteinExistence type="predicted"/>
<comment type="caution">
    <text evidence="1">The sequence shown here is derived from an EMBL/GenBank/DDBJ whole genome shotgun (WGS) entry which is preliminary data.</text>
</comment>
<evidence type="ECO:0000313" key="2">
    <source>
        <dbReference type="Proteomes" id="UP001165064"/>
    </source>
</evidence>
<accession>A0ACB5U8R4</accession>
<organism evidence="1 2">
    <name type="scientific">Ambrosiozyma monospora</name>
    <name type="common">Yeast</name>
    <name type="synonym">Endomycopsis monosporus</name>
    <dbReference type="NCBI Taxonomy" id="43982"/>
    <lineage>
        <taxon>Eukaryota</taxon>
        <taxon>Fungi</taxon>
        <taxon>Dikarya</taxon>
        <taxon>Ascomycota</taxon>
        <taxon>Saccharomycotina</taxon>
        <taxon>Pichiomycetes</taxon>
        <taxon>Pichiales</taxon>
        <taxon>Pichiaceae</taxon>
        <taxon>Ambrosiozyma</taxon>
    </lineage>
</organism>
<dbReference type="EMBL" id="BSXS01012716">
    <property type="protein sequence ID" value="GMF02888.1"/>
    <property type="molecule type" value="Genomic_DNA"/>
</dbReference>
<evidence type="ECO:0000313" key="1">
    <source>
        <dbReference type="EMBL" id="GMF02888.1"/>
    </source>
</evidence>
<sequence>MIDCSHGNSNKDFRNQPKVSKEVARQVANGEDRIIGLMIESHIHEGQQKIPKDLSQLKYGVSVTDACVSFETTEVMLRELADAVKQRRIVKGKK</sequence>
<gene>
    <name evidence="1" type="ORF">Amon02_001159500</name>
</gene>
<reference evidence="1" key="1">
    <citation type="submission" date="2023-04" db="EMBL/GenBank/DDBJ databases">
        <title>Ambrosiozyma monospora NBRC 10751.</title>
        <authorList>
            <person name="Ichikawa N."/>
            <person name="Sato H."/>
            <person name="Tonouchi N."/>
        </authorList>
    </citation>
    <scope>NUCLEOTIDE SEQUENCE</scope>
    <source>
        <strain evidence="1">NBRC 10751</strain>
    </source>
</reference>
<name>A0ACB5U8R4_AMBMO</name>
<protein>
    <submittedName>
        <fullName evidence="1">Unnamed protein product</fullName>
    </submittedName>
</protein>